<dbReference type="EMBL" id="AAXA02000002">
    <property type="protein sequence ID" value="EDR48576.1"/>
    <property type="molecule type" value="Genomic_DNA"/>
</dbReference>
<dbReference type="AlphaFoldDB" id="B0G1B0"/>
<dbReference type="STRING" id="411461.DORFOR_00011"/>
<reference evidence="2 3" key="2">
    <citation type="submission" date="2007-10" db="EMBL/GenBank/DDBJ databases">
        <authorList>
            <person name="Fulton L."/>
            <person name="Clifton S."/>
            <person name="Fulton B."/>
            <person name="Xu J."/>
            <person name="Minx P."/>
            <person name="Pepin K.H."/>
            <person name="Johnson M."/>
            <person name="Thiruvilangam P."/>
            <person name="Bhonagiri V."/>
            <person name="Nash W.E."/>
            <person name="Wang C."/>
            <person name="Mardis E.R."/>
            <person name="Wilson R.K."/>
        </authorList>
    </citation>
    <scope>NUCLEOTIDE SEQUENCE [LARGE SCALE GENOMIC DNA]</scope>
    <source>
        <strain evidence="2 3">ATCC 27755</strain>
    </source>
</reference>
<gene>
    <name evidence="2" type="ORF">DORFOR_00011</name>
</gene>
<evidence type="ECO:0000313" key="2">
    <source>
        <dbReference type="EMBL" id="EDR48576.1"/>
    </source>
</evidence>
<dbReference type="RefSeq" id="WP_005330114.1">
    <property type="nucleotide sequence ID" value="NZ_AAXA02000002.1"/>
</dbReference>
<dbReference type="Pfam" id="PF04448">
    <property type="entry name" value="DUF551"/>
    <property type="match status" value="1"/>
</dbReference>
<accession>B0G1B0</accession>
<evidence type="ECO:0000313" key="3">
    <source>
        <dbReference type="Proteomes" id="UP000005359"/>
    </source>
</evidence>
<dbReference type="Proteomes" id="UP000005359">
    <property type="component" value="Unassembled WGS sequence"/>
</dbReference>
<comment type="caution">
    <text evidence="2">The sequence shown here is derived from an EMBL/GenBank/DDBJ whole genome shotgun (WGS) entry which is preliminary data.</text>
</comment>
<feature type="domain" description="DUF551" evidence="1">
    <location>
        <begin position="70"/>
        <end position="125"/>
    </location>
</feature>
<dbReference type="GeneID" id="92864717"/>
<protein>
    <recommendedName>
        <fullName evidence="1">DUF551 domain-containing protein</fullName>
    </recommendedName>
</protein>
<organism evidence="2 3">
    <name type="scientific">Dorea formicigenerans ATCC 27755</name>
    <dbReference type="NCBI Taxonomy" id="411461"/>
    <lineage>
        <taxon>Bacteria</taxon>
        <taxon>Bacillati</taxon>
        <taxon>Bacillota</taxon>
        <taxon>Clostridia</taxon>
        <taxon>Lachnospirales</taxon>
        <taxon>Lachnospiraceae</taxon>
        <taxon>Dorea</taxon>
    </lineage>
</organism>
<sequence length="132" mass="15609">MMGRLQVICTTDQIKEAKRNVQKYMRKHKSDEDFIDNISDDFVMGFMISQRMVWDDYDNGTQRENDDFGKWIPCSERLPEDNTDAIICFHNGEITEMRYLGNKIFQGIYKHTTKAIVAWMPLPEPYKEGEDE</sequence>
<dbReference type="InterPro" id="IPR007539">
    <property type="entry name" value="DUF551"/>
</dbReference>
<proteinExistence type="predicted"/>
<name>B0G1B0_9FIRM</name>
<reference evidence="2 3" key="1">
    <citation type="submission" date="2007-10" db="EMBL/GenBank/DDBJ databases">
        <title>Draft genome sequence of Dorea formicigenerans(ATCC 27755).</title>
        <authorList>
            <person name="Sudarsanam P."/>
            <person name="Ley R."/>
            <person name="Guruge J."/>
            <person name="Turnbaugh P.J."/>
            <person name="Mahowald M."/>
            <person name="Liep D."/>
            <person name="Gordon J."/>
        </authorList>
    </citation>
    <scope>NUCLEOTIDE SEQUENCE [LARGE SCALE GENOMIC DNA]</scope>
    <source>
        <strain evidence="2 3">ATCC 27755</strain>
    </source>
</reference>
<dbReference type="PaxDb" id="411461-DORFOR_00011"/>
<evidence type="ECO:0000259" key="1">
    <source>
        <dbReference type="Pfam" id="PF04448"/>
    </source>
</evidence>